<dbReference type="Proteomes" id="UP000714380">
    <property type="component" value="Unassembled WGS sequence"/>
</dbReference>
<name>A0ABS7ZQ47_9GAMM</name>
<feature type="region of interest" description="Disordered" evidence="2">
    <location>
        <begin position="1"/>
        <end position="35"/>
    </location>
</feature>
<gene>
    <name evidence="4" type="ORF">I9W95_06200</name>
</gene>
<keyword evidence="3" id="KW-0812">Transmembrane</keyword>
<dbReference type="PANTHER" id="PTHR38043:SF1">
    <property type="entry name" value="PROTEIN HEMX"/>
    <property type="match status" value="1"/>
</dbReference>
<dbReference type="Pfam" id="PF04375">
    <property type="entry name" value="HemX"/>
    <property type="match status" value="1"/>
</dbReference>
<sequence>MTTDQKDQATSTPAETPASNAGQTKALPNAGKAARQNARMHPLSMVNLFLIAGLAGVAGYGGWLAWQQQQQTAAEMAVLRDRLQQTQNEASALAATEGELLVKTEGLLKQASSLAEQVAHNTDRLGKLPGAERQDWLLAEAEYLMRMANQRLQLERDWSGALSMLQAADNVLVETRNPAYSKVRAQLAKEMLALRAAPALDYTGAVLRLQALQEAIPQLPWVPERMLPEAQTEVGEEPAAASDLSWYEGLWQRLSQALVGMVRIRDREVPVQGPLSPDQQYYLQQNMHLMLEQAQIALLRQQADLYQHSLKRVVDWLNEYLMMADDQARAVQASLQELQQWNVAPAIPDISNSLQLLQKKIEEQRRGTVAPAAEADA</sequence>
<accession>A0ABS7ZQ47</accession>
<keyword evidence="1" id="KW-0175">Coiled coil</keyword>
<reference evidence="4 5" key="1">
    <citation type="submission" date="2020-12" db="EMBL/GenBank/DDBJ databases">
        <title>Novel Thalassolituus-related marine hydrocarbonoclastic bacteria mediated algae-derived hydrocarbons mineralization in twilight zone of the northern South China Sea.</title>
        <authorList>
            <person name="Dong C."/>
        </authorList>
    </citation>
    <scope>NUCLEOTIDE SEQUENCE [LARGE SCALE GENOMIC DNA]</scope>
    <source>
        <strain evidence="4 5">IMCC1826</strain>
    </source>
</reference>
<feature type="transmembrane region" description="Helical" evidence="3">
    <location>
        <begin position="45"/>
        <end position="66"/>
    </location>
</feature>
<keyword evidence="3" id="KW-1133">Transmembrane helix</keyword>
<dbReference type="PANTHER" id="PTHR38043">
    <property type="entry name" value="PROTEIN HEMX"/>
    <property type="match status" value="1"/>
</dbReference>
<evidence type="ECO:0000256" key="1">
    <source>
        <dbReference type="SAM" id="Coils"/>
    </source>
</evidence>
<dbReference type="InterPro" id="IPR007470">
    <property type="entry name" value="HemX"/>
</dbReference>
<dbReference type="EMBL" id="JAEDAH010000030">
    <property type="protein sequence ID" value="MCA6063197.1"/>
    <property type="molecule type" value="Genomic_DNA"/>
</dbReference>
<organism evidence="4 5">
    <name type="scientific">Thalassolituus marinus</name>
    <dbReference type="NCBI Taxonomy" id="671053"/>
    <lineage>
        <taxon>Bacteria</taxon>
        <taxon>Pseudomonadati</taxon>
        <taxon>Pseudomonadota</taxon>
        <taxon>Gammaproteobacteria</taxon>
        <taxon>Oceanospirillales</taxon>
        <taxon>Oceanospirillaceae</taxon>
        <taxon>Thalassolituus</taxon>
    </lineage>
</organism>
<evidence type="ECO:0000256" key="2">
    <source>
        <dbReference type="SAM" id="MobiDB-lite"/>
    </source>
</evidence>
<evidence type="ECO:0000313" key="5">
    <source>
        <dbReference type="Proteomes" id="UP000714380"/>
    </source>
</evidence>
<evidence type="ECO:0000256" key="3">
    <source>
        <dbReference type="SAM" id="Phobius"/>
    </source>
</evidence>
<feature type="compositionally biased region" description="Polar residues" evidence="2">
    <location>
        <begin position="8"/>
        <end position="23"/>
    </location>
</feature>
<evidence type="ECO:0000313" key="4">
    <source>
        <dbReference type="EMBL" id="MCA6063197.1"/>
    </source>
</evidence>
<protein>
    <submittedName>
        <fullName evidence="4">Uroporphyrinogen-III C-methyltransferase</fullName>
    </submittedName>
</protein>
<proteinExistence type="predicted"/>
<dbReference type="RefSeq" id="WP_225672960.1">
    <property type="nucleotide sequence ID" value="NZ_JAEDAH010000030.1"/>
</dbReference>
<comment type="caution">
    <text evidence="4">The sequence shown here is derived from an EMBL/GenBank/DDBJ whole genome shotgun (WGS) entry which is preliminary data.</text>
</comment>
<keyword evidence="5" id="KW-1185">Reference proteome</keyword>
<feature type="coiled-coil region" evidence="1">
    <location>
        <begin position="69"/>
        <end position="96"/>
    </location>
</feature>
<keyword evidence="3" id="KW-0472">Membrane</keyword>